<gene>
    <name evidence="1" type="ORF">QZM56_02245</name>
</gene>
<accession>A0AAP4VHB0</accession>
<proteinExistence type="predicted"/>
<dbReference type="EMBL" id="JAUJQS010000001">
    <property type="protein sequence ID" value="MDN7563326.1"/>
    <property type="molecule type" value="Genomic_DNA"/>
</dbReference>
<dbReference type="Proteomes" id="UP001172109">
    <property type="component" value="Unassembled WGS sequence"/>
</dbReference>
<evidence type="ECO:0008006" key="3">
    <source>
        <dbReference type="Google" id="ProtNLM"/>
    </source>
</evidence>
<reference evidence="1" key="1">
    <citation type="submission" date="2023-07" db="EMBL/GenBank/DDBJ databases">
        <title>A collection of bacterial strains from the Burkholderia cepacia Research Laboratory and Repository.</title>
        <authorList>
            <person name="Lipuma J."/>
            <person name="Spilker T."/>
            <person name="Caverly L."/>
        </authorList>
    </citation>
    <scope>NUCLEOTIDE SEQUENCE</scope>
    <source>
        <strain evidence="1">AU44979</strain>
    </source>
</reference>
<protein>
    <recommendedName>
        <fullName evidence="3">Molecular chaperone</fullName>
    </recommendedName>
</protein>
<dbReference type="RefSeq" id="WP_105818148.1">
    <property type="nucleotide sequence ID" value="NZ_CADEUY010000001.1"/>
</dbReference>
<name>A0AAP4VHB0_9BURK</name>
<organism evidence="1 2">
    <name type="scientific">Burkholderia contaminans</name>
    <dbReference type="NCBI Taxonomy" id="488447"/>
    <lineage>
        <taxon>Bacteria</taxon>
        <taxon>Pseudomonadati</taxon>
        <taxon>Pseudomonadota</taxon>
        <taxon>Betaproteobacteria</taxon>
        <taxon>Burkholderiales</taxon>
        <taxon>Burkholderiaceae</taxon>
        <taxon>Burkholderia</taxon>
        <taxon>Burkholderia cepacia complex</taxon>
    </lineage>
</organism>
<dbReference type="AlphaFoldDB" id="A0AAP4VHB0"/>
<comment type="caution">
    <text evidence="1">The sequence shown here is derived from an EMBL/GenBank/DDBJ whole genome shotgun (WGS) entry which is preliminary data.</text>
</comment>
<evidence type="ECO:0000313" key="1">
    <source>
        <dbReference type="EMBL" id="MDN7563326.1"/>
    </source>
</evidence>
<evidence type="ECO:0000313" key="2">
    <source>
        <dbReference type="Proteomes" id="UP001172109"/>
    </source>
</evidence>
<sequence length="62" mass="6579">MNIVINDTAWMDAAPGMAEFRPVEHKSSQISTGPHYVTDVPGRFGADSTDASDAAPVVLGYN</sequence>